<gene>
    <name evidence="7" type="ORF">D9757_014310</name>
</gene>
<dbReference type="GO" id="GO:0003852">
    <property type="term" value="F:2-isopropylmalate synthase activity"/>
    <property type="evidence" value="ECO:0007669"/>
    <property type="project" value="UniProtKB-EC"/>
</dbReference>
<comment type="similarity">
    <text evidence="2">Belongs to the alpha-IPM synthase/homocitrate synthase family. LeuA type 2 subfamily.</text>
</comment>
<sequence length="579" mass="63863">MLLDPSPKYQRIKPVNLVDRQWPSRTIEHHPTWLSTDLRDGNQAIVKPMSIAQKLALFRILVERGFRQIEVAFPAASETEFGFVRTLIQNQEIPDGVAIQVITPARKDLILRSFEATRGAKHVLMQLYSSTAPVFRDVVYKNTNEDIIRMAAEHTAFARITAIQYSKEYGTEFQLVYAIEGFSQSDMDFVIKVCDAVKNAWDSHGPPTARPIIFNLPASVECGPANHYADQVEYIHKNLPNRDQCILSVHVHNDRVQLTIGTAVAATEQALLAGAERVEGCLFGNGERTGNVDLVTVALNLYSQGVAPGLDFSRMDELVQFMTQVNGIPVHPRHPYAGELVYTAFSGGHQDGIRKGLHLMENSTVWAVPYLPLDPTDFGRVYEARINSQSGKGGAAYVLEQSLDIYLPRSMQMEVSKAVQLVSDSEGRELPADEICTIFSDLFDFHDSVGRKAVASTGRVSLQSCEIHEETMDGVIVVDQKPLPFHTTIQSPAVIKTCLQTVNGLGLRFKLLEEEQRSSILGFTSLVHLEIQSKTGSHGNSWWGAGRAKQQPEATLRAAISAVNGLLSGKGIANAGVKC</sequence>
<evidence type="ECO:0000256" key="4">
    <source>
        <dbReference type="ARBA" id="ARBA00022679"/>
    </source>
</evidence>
<reference evidence="7 8" key="1">
    <citation type="journal article" date="2020" name="ISME J.">
        <title>Uncovering the hidden diversity of litter-decomposition mechanisms in mushroom-forming fungi.</title>
        <authorList>
            <person name="Floudas D."/>
            <person name="Bentzer J."/>
            <person name="Ahren D."/>
            <person name="Johansson T."/>
            <person name="Persson P."/>
            <person name="Tunlid A."/>
        </authorList>
    </citation>
    <scope>NUCLEOTIDE SEQUENCE [LARGE SCALE GENOMIC DNA]</scope>
    <source>
        <strain evidence="7 8">CBS 406.79</strain>
    </source>
</reference>
<dbReference type="PANTHER" id="PTHR46911">
    <property type="match status" value="1"/>
</dbReference>
<feature type="domain" description="Pyruvate carboxyltransferase" evidence="6">
    <location>
        <begin position="31"/>
        <end position="316"/>
    </location>
</feature>
<dbReference type="PROSITE" id="PS50991">
    <property type="entry name" value="PYR_CT"/>
    <property type="match status" value="1"/>
</dbReference>
<organism evidence="7 8">
    <name type="scientific">Collybiopsis confluens</name>
    <dbReference type="NCBI Taxonomy" id="2823264"/>
    <lineage>
        <taxon>Eukaryota</taxon>
        <taxon>Fungi</taxon>
        <taxon>Dikarya</taxon>
        <taxon>Basidiomycota</taxon>
        <taxon>Agaricomycotina</taxon>
        <taxon>Agaricomycetes</taxon>
        <taxon>Agaricomycetidae</taxon>
        <taxon>Agaricales</taxon>
        <taxon>Marasmiineae</taxon>
        <taxon>Omphalotaceae</taxon>
        <taxon>Collybiopsis</taxon>
    </lineage>
</organism>
<evidence type="ECO:0000256" key="1">
    <source>
        <dbReference type="ARBA" id="ARBA00000064"/>
    </source>
</evidence>
<dbReference type="Pfam" id="PF22615">
    <property type="entry name" value="IPMS_D2"/>
    <property type="match status" value="1"/>
</dbReference>
<dbReference type="InterPro" id="IPR013785">
    <property type="entry name" value="Aldolase_TIM"/>
</dbReference>
<dbReference type="OrthoDB" id="418791at2759"/>
<dbReference type="InterPro" id="IPR036230">
    <property type="entry name" value="LeuA_allosteric_dom_sf"/>
</dbReference>
<accession>A0A8H5CUY9</accession>
<comment type="caution">
    <text evidence="7">The sequence shown here is derived from an EMBL/GenBank/DDBJ whole genome shotgun (WGS) entry which is preliminary data.</text>
</comment>
<dbReference type="Gene3D" id="3.30.160.270">
    <property type="match status" value="1"/>
</dbReference>
<evidence type="ECO:0000259" key="6">
    <source>
        <dbReference type="PROSITE" id="PS50991"/>
    </source>
</evidence>
<dbReference type="Gene3D" id="3.20.20.70">
    <property type="entry name" value="Aldolase class I"/>
    <property type="match status" value="1"/>
</dbReference>
<name>A0A8H5CUY9_9AGAR</name>
<dbReference type="InterPro" id="IPR000891">
    <property type="entry name" value="PYR_CT"/>
</dbReference>
<dbReference type="AlphaFoldDB" id="A0A8H5CUY9"/>
<dbReference type="Proteomes" id="UP000518752">
    <property type="component" value="Unassembled WGS sequence"/>
</dbReference>
<proteinExistence type="inferred from homology"/>
<dbReference type="NCBIfam" id="NF002991">
    <property type="entry name" value="PRK03739.1"/>
    <property type="match status" value="1"/>
</dbReference>
<comment type="catalytic activity">
    <reaction evidence="1">
        <text>3-methyl-2-oxobutanoate + acetyl-CoA + H2O = (2S)-2-isopropylmalate + CoA + H(+)</text>
        <dbReference type="Rhea" id="RHEA:21524"/>
        <dbReference type="ChEBI" id="CHEBI:1178"/>
        <dbReference type="ChEBI" id="CHEBI:11851"/>
        <dbReference type="ChEBI" id="CHEBI:15377"/>
        <dbReference type="ChEBI" id="CHEBI:15378"/>
        <dbReference type="ChEBI" id="CHEBI:57287"/>
        <dbReference type="ChEBI" id="CHEBI:57288"/>
        <dbReference type="EC" id="2.3.3.13"/>
    </reaction>
</comment>
<dbReference type="EMBL" id="JAACJN010000330">
    <property type="protein sequence ID" value="KAF5347829.1"/>
    <property type="molecule type" value="Genomic_DNA"/>
</dbReference>
<dbReference type="PROSITE" id="PS00815">
    <property type="entry name" value="AIPM_HOMOCIT_SYNTH_1"/>
    <property type="match status" value="1"/>
</dbReference>
<dbReference type="InterPro" id="IPR002034">
    <property type="entry name" value="AIPM/Hcit_synth_CS"/>
</dbReference>
<dbReference type="InterPro" id="IPR054692">
    <property type="entry name" value="LeuA-like_post-cat"/>
</dbReference>
<evidence type="ECO:0000256" key="5">
    <source>
        <dbReference type="RuleBase" id="RU003523"/>
    </source>
</evidence>
<evidence type="ECO:0000256" key="3">
    <source>
        <dbReference type="ARBA" id="ARBA00012973"/>
    </source>
</evidence>
<dbReference type="GO" id="GO:0005739">
    <property type="term" value="C:mitochondrion"/>
    <property type="evidence" value="ECO:0007669"/>
    <property type="project" value="TreeGrafter"/>
</dbReference>
<dbReference type="SUPFAM" id="SSF51569">
    <property type="entry name" value="Aldolase"/>
    <property type="match status" value="1"/>
</dbReference>
<dbReference type="EC" id="2.3.3.13" evidence="3"/>
<keyword evidence="4 5" id="KW-0808">Transferase</keyword>
<evidence type="ECO:0000313" key="7">
    <source>
        <dbReference type="EMBL" id="KAF5347829.1"/>
    </source>
</evidence>
<dbReference type="SUPFAM" id="SSF89000">
    <property type="entry name" value="post-HMGL domain-like"/>
    <property type="match status" value="1"/>
</dbReference>
<dbReference type="Pfam" id="PF00682">
    <property type="entry name" value="HMGL-like"/>
    <property type="match status" value="1"/>
</dbReference>
<dbReference type="GO" id="GO:0009098">
    <property type="term" value="P:L-leucine biosynthetic process"/>
    <property type="evidence" value="ECO:0007669"/>
    <property type="project" value="TreeGrafter"/>
</dbReference>
<protein>
    <recommendedName>
        <fullName evidence="3">2-isopropylmalate synthase</fullName>
        <ecNumber evidence="3">2.3.3.13</ecNumber>
    </recommendedName>
</protein>
<evidence type="ECO:0000313" key="8">
    <source>
        <dbReference type="Proteomes" id="UP000518752"/>
    </source>
</evidence>
<dbReference type="PANTHER" id="PTHR46911:SF1">
    <property type="entry name" value="2-ISOPROPYLMALATE SYNTHASE"/>
    <property type="match status" value="1"/>
</dbReference>
<evidence type="ECO:0000256" key="2">
    <source>
        <dbReference type="ARBA" id="ARBA00009767"/>
    </source>
</evidence>
<keyword evidence="8" id="KW-1185">Reference proteome</keyword>